<comment type="caution">
    <text evidence="4">The sequence shown here is derived from an EMBL/GenBank/DDBJ whole genome shotgun (WGS) entry which is preliminary data.</text>
</comment>
<protein>
    <submittedName>
        <fullName evidence="4">S1 family peptidase</fullName>
    </submittedName>
</protein>
<dbReference type="SMART" id="SM00020">
    <property type="entry name" value="Tryp_SPc"/>
    <property type="match status" value="1"/>
</dbReference>
<dbReference type="RefSeq" id="WP_215788568.1">
    <property type="nucleotide sequence ID" value="NZ_JAHKKG010000005.1"/>
</dbReference>
<dbReference type="Pfam" id="PF00089">
    <property type="entry name" value="Trypsin"/>
    <property type="match status" value="1"/>
</dbReference>
<dbReference type="InterPro" id="IPR043504">
    <property type="entry name" value="Peptidase_S1_PA_chymotrypsin"/>
</dbReference>
<keyword evidence="2" id="KW-0732">Signal</keyword>
<dbReference type="InterPro" id="IPR001254">
    <property type="entry name" value="Trypsin_dom"/>
</dbReference>
<dbReference type="PANTHER" id="PTHR24260">
    <property type="match status" value="1"/>
</dbReference>
<dbReference type="InterPro" id="IPR033116">
    <property type="entry name" value="TRYPSIN_SER"/>
</dbReference>
<dbReference type="InterPro" id="IPR001314">
    <property type="entry name" value="Peptidase_S1A"/>
</dbReference>
<dbReference type="Proteomes" id="UP001519654">
    <property type="component" value="Unassembled WGS sequence"/>
</dbReference>
<feature type="signal peptide" evidence="2">
    <location>
        <begin position="1"/>
        <end position="28"/>
    </location>
</feature>
<reference evidence="4 5" key="1">
    <citation type="submission" date="2021-06" db="EMBL/GenBank/DDBJ databases">
        <title>Actinoplanes lichenicola sp. nov., and Actinoplanes ovalisporus sp. nov., isolated from lichen in Thailand.</title>
        <authorList>
            <person name="Saeng-In P."/>
            <person name="Kanchanasin P."/>
            <person name="Yuki M."/>
            <person name="Kudo T."/>
            <person name="Ohkuma M."/>
            <person name="Phongsopitanun W."/>
            <person name="Tanasupawat S."/>
        </authorList>
    </citation>
    <scope>NUCLEOTIDE SEQUENCE [LARGE SCALE GENOMIC DNA]</scope>
    <source>
        <strain evidence="4 5">NBRC 110975</strain>
    </source>
</reference>
<gene>
    <name evidence="4" type="ORF">KOI35_17775</name>
</gene>
<evidence type="ECO:0000313" key="4">
    <source>
        <dbReference type="EMBL" id="MBU2665358.1"/>
    </source>
</evidence>
<dbReference type="Gene3D" id="2.40.10.10">
    <property type="entry name" value="Trypsin-like serine proteases"/>
    <property type="match status" value="1"/>
</dbReference>
<evidence type="ECO:0000256" key="1">
    <source>
        <dbReference type="ARBA" id="ARBA00023157"/>
    </source>
</evidence>
<dbReference type="PROSITE" id="PS50240">
    <property type="entry name" value="TRYPSIN_DOM"/>
    <property type="match status" value="1"/>
</dbReference>
<dbReference type="PROSITE" id="PS00135">
    <property type="entry name" value="TRYPSIN_SER"/>
    <property type="match status" value="1"/>
</dbReference>
<dbReference type="InterPro" id="IPR009003">
    <property type="entry name" value="Peptidase_S1_PA"/>
</dbReference>
<keyword evidence="1" id="KW-1015">Disulfide bond</keyword>
<dbReference type="EMBL" id="JAHKKG010000005">
    <property type="protein sequence ID" value="MBU2665358.1"/>
    <property type="molecule type" value="Genomic_DNA"/>
</dbReference>
<name>A0ABS5YRJ4_9ACTN</name>
<feature type="chain" id="PRO_5047057757" evidence="2">
    <location>
        <begin position="29"/>
        <end position="265"/>
    </location>
</feature>
<dbReference type="SUPFAM" id="SSF50494">
    <property type="entry name" value="Trypsin-like serine proteases"/>
    <property type="match status" value="1"/>
</dbReference>
<evidence type="ECO:0000256" key="2">
    <source>
        <dbReference type="SAM" id="SignalP"/>
    </source>
</evidence>
<proteinExistence type="predicted"/>
<sequence length="265" mass="27434">MTRQGWWRSLSVGLVAFVAWAMTGQASALVTGGAAAAASSSASADGSPVVLVEADHGVLDRGLRCTGTLVAPGWVVTAQHCTNIGREPGRPYPAKDLRVASTRVAAVFRMDGYDAGSLVNDVALLQLAAPITTMTPARIAAEPLRSSAEASVYGFGGPSAAWHSAQVRVTSRAMVNDGPCLFPRGSLTFVTSVHGGSSPGDSGGPMFEWRNGRPVLLTVTAGAADRSTCGSPSLTARPQEWVGIYNRVDRASAAWTFLSGHIPGL</sequence>
<feature type="domain" description="Peptidase S1" evidence="3">
    <location>
        <begin position="30"/>
        <end position="255"/>
    </location>
</feature>
<dbReference type="InterPro" id="IPR051333">
    <property type="entry name" value="CLIP_Serine_Protease"/>
</dbReference>
<dbReference type="PRINTS" id="PR00722">
    <property type="entry name" value="CHYMOTRYPSIN"/>
</dbReference>
<organism evidence="4 5">
    <name type="scientific">Paractinoplanes bogorensis</name>
    <dbReference type="NCBI Taxonomy" id="1610840"/>
    <lineage>
        <taxon>Bacteria</taxon>
        <taxon>Bacillati</taxon>
        <taxon>Actinomycetota</taxon>
        <taxon>Actinomycetes</taxon>
        <taxon>Micromonosporales</taxon>
        <taxon>Micromonosporaceae</taxon>
        <taxon>Paractinoplanes</taxon>
    </lineage>
</organism>
<dbReference type="PANTHER" id="PTHR24260:SF136">
    <property type="entry name" value="GH08193P-RELATED"/>
    <property type="match status" value="1"/>
</dbReference>
<accession>A0ABS5YRJ4</accession>
<keyword evidence="5" id="KW-1185">Reference proteome</keyword>
<evidence type="ECO:0000313" key="5">
    <source>
        <dbReference type="Proteomes" id="UP001519654"/>
    </source>
</evidence>
<evidence type="ECO:0000259" key="3">
    <source>
        <dbReference type="PROSITE" id="PS50240"/>
    </source>
</evidence>